<comment type="caution">
    <text evidence="6">The sequence shown here is derived from an EMBL/GenBank/DDBJ whole genome shotgun (WGS) entry which is preliminary data.</text>
</comment>
<dbReference type="SUPFAM" id="SSF48508">
    <property type="entry name" value="Nuclear receptor ligand-binding domain"/>
    <property type="match status" value="1"/>
</dbReference>
<keyword evidence="3" id="KW-0675">Receptor</keyword>
<keyword evidence="1" id="KW-0805">Transcription regulation</keyword>
<name>A0ABQ9I9T4_9NEOP</name>
<keyword evidence="2" id="KW-0804">Transcription</keyword>
<dbReference type="InterPro" id="IPR001723">
    <property type="entry name" value="Nuclear_hrmn_rcpt"/>
</dbReference>
<dbReference type="Gene3D" id="1.10.565.10">
    <property type="entry name" value="Retinoid X Receptor"/>
    <property type="match status" value="2"/>
</dbReference>
<evidence type="ECO:0000256" key="2">
    <source>
        <dbReference type="ARBA" id="ARBA00023163"/>
    </source>
</evidence>
<dbReference type="PRINTS" id="PR00398">
    <property type="entry name" value="STRDHORMONER"/>
</dbReference>
<dbReference type="Proteomes" id="UP001159363">
    <property type="component" value="Chromosome 2"/>
</dbReference>
<evidence type="ECO:0000313" key="6">
    <source>
        <dbReference type="EMBL" id="KAJ8893414.1"/>
    </source>
</evidence>
<dbReference type="PANTHER" id="PTHR24083">
    <property type="entry name" value="NUCLEAR HORMONE RECEPTOR"/>
    <property type="match status" value="1"/>
</dbReference>
<evidence type="ECO:0000256" key="4">
    <source>
        <dbReference type="SAM" id="MobiDB-lite"/>
    </source>
</evidence>
<dbReference type="PROSITE" id="PS51843">
    <property type="entry name" value="NR_LBD"/>
    <property type="match status" value="1"/>
</dbReference>
<feature type="domain" description="NR LBD" evidence="5">
    <location>
        <begin position="85"/>
        <end position="721"/>
    </location>
</feature>
<dbReference type="Pfam" id="PF00104">
    <property type="entry name" value="Hormone_recep"/>
    <property type="match status" value="2"/>
</dbReference>
<evidence type="ECO:0000256" key="3">
    <source>
        <dbReference type="ARBA" id="ARBA00023170"/>
    </source>
</evidence>
<dbReference type="InterPro" id="IPR050274">
    <property type="entry name" value="Nuclear_hormone_rcpt_NR2"/>
</dbReference>
<dbReference type="EMBL" id="JARBHB010000002">
    <property type="protein sequence ID" value="KAJ8893414.1"/>
    <property type="molecule type" value="Genomic_DNA"/>
</dbReference>
<feature type="region of interest" description="Disordered" evidence="4">
    <location>
        <begin position="621"/>
        <end position="643"/>
    </location>
</feature>
<sequence>MNTELRGRRFDIIAEIQRELHNMPGTLREETFRPHSRIASSTEGAVSLCKGTILKPIVVFFVRLVSNKVSEERTYEVSIVGSRGQGEAATAVVCVCACVQFPLSVPPFAQPPSAEAVCESAARLLFMNVKWAKNVPAFTALNMHDQLLLLEASWRELFVLGAAQFLPPLDLGAVVASCGALHVDRRRLPLLHEVKLFQDTLDEFRHVHVDHHEFACLRAIALFKTVGLTIKQCKHDLRASRVSGAPQKCYFAIYNGLYGAKLKPVQLKQIPLLIPYPLSPEAVAAHILISWRLSNLPLILYFEVPRCPDIRFTFDPLFLVEYVGKLGSSVMAPTPSSLYNTDSRLSIPWVKAGSCCQRATLSPSSKIVHQSWRCFQGPMHSSSIHRASTINSPQNTAVRFATLLMLEDLEIPFPTLIVSLLHSRCASPTRTELPRFLTSMTTALAHRPVGPWAGIEIFPATPEPRNPLSATWGRDGLRNSRRTQAAIVPSRSQKHLAFAGPKGRVDPGTRAAMSMMFIPRQLVSLLYTSGHAEGGVSWSVLAHAFKSLTSSARRKGQFHQSRLSFNHSSQEAEDVSAALDRSGKRHVVVSQLQRRYEALGSKSFGEVQGAGGGSEGAVVAVVDSSDNGGGDGGSGSSSSSSSSKMLHDVQAVTALQDHTQLTLNKYISTAYPAQPFRFGKLLLLLPSLRTVSCHTIEELFFRRTIGHIPIQRIICDMYKTSDL</sequence>
<gene>
    <name evidence="6" type="ORF">PR048_006005</name>
</gene>
<dbReference type="InterPro" id="IPR035500">
    <property type="entry name" value="NHR-like_dom_sf"/>
</dbReference>
<reference evidence="6 7" key="1">
    <citation type="submission" date="2023-02" db="EMBL/GenBank/DDBJ databases">
        <title>LHISI_Scaffold_Assembly.</title>
        <authorList>
            <person name="Stuart O.P."/>
            <person name="Cleave R."/>
            <person name="Magrath M.J.L."/>
            <person name="Mikheyev A.S."/>
        </authorList>
    </citation>
    <scope>NUCLEOTIDE SEQUENCE [LARGE SCALE GENOMIC DNA]</scope>
    <source>
        <strain evidence="6">Daus_M_001</strain>
        <tissue evidence="6">Leg muscle</tissue>
    </source>
</reference>
<evidence type="ECO:0000256" key="1">
    <source>
        <dbReference type="ARBA" id="ARBA00023015"/>
    </source>
</evidence>
<evidence type="ECO:0000259" key="5">
    <source>
        <dbReference type="PROSITE" id="PS51843"/>
    </source>
</evidence>
<evidence type="ECO:0000313" key="7">
    <source>
        <dbReference type="Proteomes" id="UP001159363"/>
    </source>
</evidence>
<keyword evidence="7" id="KW-1185">Reference proteome</keyword>
<dbReference type="InterPro" id="IPR000536">
    <property type="entry name" value="Nucl_hrmn_rcpt_lig-bd"/>
</dbReference>
<protein>
    <recommendedName>
        <fullName evidence="5">NR LBD domain-containing protein</fullName>
    </recommendedName>
</protein>
<organism evidence="6 7">
    <name type="scientific">Dryococelus australis</name>
    <dbReference type="NCBI Taxonomy" id="614101"/>
    <lineage>
        <taxon>Eukaryota</taxon>
        <taxon>Metazoa</taxon>
        <taxon>Ecdysozoa</taxon>
        <taxon>Arthropoda</taxon>
        <taxon>Hexapoda</taxon>
        <taxon>Insecta</taxon>
        <taxon>Pterygota</taxon>
        <taxon>Neoptera</taxon>
        <taxon>Polyneoptera</taxon>
        <taxon>Phasmatodea</taxon>
        <taxon>Verophasmatodea</taxon>
        <taxon>Anareolatae</taxon>
        <taxon>Phasmatidae</taxon>
        <taxon>Eurycanthinae</taxon>
        <taxon>Dryococelus</taxon>
    </lineage>
</organism>
<proteinExistence type="predicted"/>
<accession>A0ABQ9I9T4</accession>
<dbReference type="SMART" id="SM00430">
    <property type="entry name" value="HOLI"/>
    <property type="match status" value="1"/>
</dbReference>